<dbReference type="CDD" id="cd14498">
    <property type="entry name" value="DSP"/>
    <property type="match status" value="1"/>
</dbReference>
<dbReference type="PANTHER" id="PTHR45948:SF2">
    <property type="entry name" value="DUAL SPECIFICITY PROTEIN PHOSPHATASE"/>
    <property type="match status" value="1"/>
</dbReference>
<evidence type="ECO:0000259" key="7">
    <source>
        <dbReference type="SMART" id="SM00195"/>
    </source>
</evidence>
<organism evidence="8 9">
    <name type="scientific">Calicophoron daubneyi</name>
    <name type="common">Rumen fluke</name>
    <name type="synonym">Paramphistomum daubneyi</name>
    <dbReference type="NCBI Taxonomy" id="300641"/>
    <lineage>
        <taxon>Eukaryota</taxon>
        <taxon>Metazoa</taxon>
        <taxon>Spiralia</taxon>
        <taxon>Lophotrochozoa</taxon>
        <taxon>Platyhelminthes</taxon>
        <taxon>Trematoda</taxon>
        <taxon>Digenea</taxon>
        <taxon>Plagiorchiida</taxon>
        <taxon>Pronocephalata</taxon>
        <taxon>Paramphistomoidea</taxon>
        <taxon>Paramphistomidae</taxon>
        <taxon>Calicophoron</taxon>
    </lineage>
</organism>
<dbReference type="InterPro" id="IPR029021">
    <property type="entry name" value="Prot-tyrosine_phosphatase-like"/>
</dbReference>
<feature type="compositionally biased region" description="Low complexity" evidence="6">
    <location>
        <begin position="168"/>
        <end position="178"/>
    </location>
</feature>
<comment type="catalytic activity">
    <reaction evidence="4">
        <text>O-phospho-L-seryl-[protein] + H2O = L-seryl-[protein] + phosphate</text>
        <dbReference type="Rhea" id="RHEA:20629"/>
        <dbReference type="Rhea" id="RHEA-COMP:9863"/>
        <dbReference type="Rhea" id="RHEA-COMP:11604"/>
        <dbReference type="ChEBI" id="CHEBI:15377"/>
        <dbReference type="ChEBI" id="CHEBI:29999"/>
        <dbReference type="ChEBI" id="CHEBI:43474"/>
        <dbReference type="ChEBI" id="CHEBI:83421"/>
        <dbReference type="EC" id="3.1.3.16"/>
    </reaction>
</comment>
<name>A0AAV2TIH6_CALDB</name>
<comment type="similarity">
    <text evidence="1">Belongs to the protein-tyrosine phosphatase family. Non-receptor class dual specificity subfamily.</text>
</comment>
<evidence type="ECO:0000256" key="4">
    <source>
        <dbReference type="ARBA" id="ARBA00047761"/>
    </source>
</evidence>
<comment type="caution">
    <text evidence="8">The sequence shown here is derived from an EMBL/GenBank/DDBJ whole genome shotgun (WGS) entry which is preliminary data.</text>
</comment>
<dbReference type="EMBL" id="CAXLJL010000290">
    <property type="protein sequence ID" value="CAL5136245.1"/>
    <property type="molecule type" value="Genomic_DNA"/>
</dbReference>
<dbReference type="InterPro" id="IPR000340">
    <property type="entry name" value="Dual-sp_phosphatase_cat-dom"/>
</dbReference>
<dbReference type="AlphaFoldDB" id="A0AAV2TIH6"/>
<dbReference type="GO" id="GO:0004725">
    <property type="term" value="F:protein tyrosine phosphatase activity"/>
    <property type="evidence" value="ECO:0007669"/>
    <property type="project" value="TreeGrafter"/>
</dbReference>
<evidence type="ECO:0000256" key="6">
    <source>
        <dbReference type="SAM" id="MobiDB-lite"/>
    </source>
</evidence>
<evidence type="ECO:0000256" key="3">
    <source>
        <dbReference type="ARBA" id="ARBA00022912"/>
    </source>
</evidence>
<evidence type="ECO:0000256" key="5">
    <source>
        <dbReference type="ARBA" id="ARBA00048336"/>
    </source>
</evidence>
<evidence type="ECO:0000256" key="2">
    <source>
        <dbReference type="ARBA" id="ARBA00022801"/>
    </source>
</evidence>
<dbReference type="Pfam" id="PF00782">
    <property type="entry name" value="DSPc"/>
    <property type="match status" value="1"/>
</dbReference>
<feature type="region of interest" description="Disordered" evidence="6">
    <location>
        <begin position="145"/>
        <end position="178"/>
    </location>
</feature>
<dbReference type="PANTHER" id="PTHR45948">
    <property type="entry name" value="DUAL SPECIFICITY PROTEIN PHOSPHATASE DDB_G0269404-RELATED"/>
    <property type="match status" value="1"/>
</dbReference>
<gene>
    <name evidence="8" type="ORF">CDAUBV1_LOCUS10316</name>
</gene>
<dbReference type="SMART" id="SM00195">
    <property type="entry name" value="DSPc"/>
    <property type="match status" value="1"/>
</dbReference>
<sequence length="469" mass="50672">MGGSMTKVLPGLFVGGGENAKNEEELIANCISHILVIQAFKGELDKSPSRTYLQVVISEEDTRGLFRRLSEANDFIHSARVEAGNVLVCSDSGLSTCVAVTAAYLMSVYGLDSRSAVAAVQGLRHGAHPVAALQEQLDLLSSPDLKSVDSSQCQDSQKSLHNGNGRVPSSPSSLTTAASEHQRLISKFGKWPHFEEDMHLLRTAIDSQKSLTDLGFGLCGEPGYLNISSTFDKTPDSPSPFVPPADIHSSLEIKPHRKKVQWSPPATPPSTPINPVLVNADRSVTVNAQDLTPTPSGLVEDQLFSMDAGVMDPNIEGDTPTECNRQVPINQSHSRFDNVEDDSYHRSGLEPDEIGLELRGDEEIGDEDDDDVPGAVAMPSFRSRGELGMAATYNVRTSEMFAQRSYPIPIAHSFAPRHYLAPSEMNTGAAPNFPTPANMVPGTFSSSRFGNATSRLSTTAPDHRIYLPF</sequence>
<dbReference type="GO" id="GO:0005829">
    <property type="term" value="C:cytosol"/>
    <property type="evidence" value="ECO:0007669"/>
    <property type="project" value="TreeGrafter"/>
</dbReference>
<dbReference type="GO" id="GO:0007165">
    <property type="term" value="P:signal transduction"/>
    <property type="evidence" value="ECO:0007669"/>
    <property type="project" value="TreeGrafter"/>
</dbReference>
<feature type="domain" description="Tyrosine-protein phosphatase" evidence="7">
    <location>
        <begin position="4"/>
        <end position="143"/>
    </location>
</feature>
<dbReference type="InterPro" id="IPR020422">
    <property type="entry name" value="TYR_PHOSPHATASE_DUAL_dom"/>
</dbReference>
<dbReference type="Proteomes" id="UP001497525">
    <property type="component" value="Unassembled WGS sequence"/>
</dbReference>
<dbReference type="SUPFAM" id="SSF52799">
    <property type="entry name" value="(Phosphotyrosine protein) phosphatases II"/>
    <property type="match status" value="1"/>
</dbReference>
<evidence type="ECO:0000256" key="1">
    <source>
        <dbReference type="ARBA" id="ARBA00008601"/>
    </source>
</evidence>
<reference evidence="8" key="1">
    <citation type="submission" date="2024-06" db="EMBL/GenBank/DDBJ databases">
        <authorList>
            <person name="Liu X."/>
            <person name="Lenzi L."/>
            <person name="Haldenby T S."/>
            <person name="Uol C."/>
        </authorList>
    </citation>
    <scope>NUCLEOTIDE SEQUENCE</scope>
</reference>
<proteinExistence type="inferred from homology"/>
<dbReference type="GO" id="GO:0004722">
    <property type="term" value="F:protein serine/threonine phosphatase activity"/>
    <property type="evidence" value="ECO:0007669"/>
    <property type="project" value="UniProtKB-EC"/>
</dbReference>
<protein>
    <recommendedName>
        <fullName evidence="7">Tyrosine-protein phosphatase domain-containing protein</fullName>
    </recommendedName>
</protein>
<dbReference type="Gene3D" id="3.90.190.10">
    <property type="entry name" value="Protein tyrosine phosphatase superfamily"/>
    <property type="match status" value="1"/>
</dbReference>
<evidence type="ECO:0000313" key="8">
    <source>
        <dbReference type="EMBL" id="CAL5136245.1"/>
    </source>
</evidence>
<evidence type="ECO:0000313" key="9">
    <source>
        <dbReference type="Proteomes" id="UP001497525"/>
    </source>
</evidence>
<comment type="catalytic activity">
    <reaction evidence="5">
        <text>O-phospho-L-threonyl-[protein] + H2O = L-threonyl-[protein] + phosphate</text>
        <dbReference type="Rhea" id="RHEA:47004"/>
        <dbReference type="Rhea" id="RHEA-COMP:11060"/>
        <dbReference type="Rhea" id="RHEA-COMP:11605"/>
        <dbReference type="ChEBI" id="CHEBI:15377"/>
        <dbReference type="ChEBI" id="CHEBI:30013"/>
        <dbReference type="ChEBI" id="CHEBI:43474"/>
        <dbReference type="ChEBI" id="CHEBI:61977"/>
        <dbReference type="EC" id="3.1.3.16"/>
    </reaction>
</comment>
<keyword evidence="2" id="KW-0378">Hydrolase</keyword>
<keyword evidence="3" id="KW-0904">Protein phosphatase</keyword>
<accession>A0AAV2TIH6</accession>
<feature type="compositionally biased region" description="Polar residues" evidence="6">
    <location>
        <begin position="148"/>
        <end position="162"/>
    </location>
</feature>